<comment type="caution">
    <text evidence="1">The sequence shown here is derived from an EMBL/GenBank/DDBJ whole genome shotgun (WGS) entry which is preliminary data.</text>
</comment>
<gene>
    <name evidence="1" type="ORF">DPEC_G00343430</name>
</gene>
<organism evidence="1 2">
    <name type="scientific">Dallia pectoralis</name>
    <name type="common">Alaska blackfish</name>
    <dbReference type="NCBI Taxonomy" id="75939"/>
    <lineage>
        <taxon>Eukaryota</taxon>
        <taxon>Metazoa</taxon>
        <taxon>Chordata</taxon>
        <taxon>Craniata</taxon>
        <taxon>Vertebrata</taxon>
        <taxon>Euteleostomi</taxon>
        <taxon>Actinopterygii</taxon>
        <taxon>Neopterygii</taxon>
        <taxon>Teleostei</taxon>
        <taxon>Protacanthopterygii</taxon>
        <taxon>Esociformes</taxon>
        <taxon>Umbridae</taxon>
        <taxon>Dallia</taxon>
    </lineage>
</organism>
<accession>A0ACC2F2Z9</accession>
<dbReference type="EMBL" id="CM055762">
    <property type="protein sequence ID" value="KAJ7985724.1"/>
    <property type="molecule type" value="Genomic_DNA"/>
</dbReference>
<sequence>MVWSAIKNGLRSFSVLCIVSGAIDLTTSCWSILEALWSQQLTSIQRPPIGAFRSISPILHFFSQCASKREEHACRKNGGRSLLPTPGDHKANSVRPHLHLSWPKLSGERCKVERKPDAEVTACDDVTPIWKRCKLPMQPPLLMIAEAFSFCNTSIQSLVPEGSRLSPPLMTDGPLKSDSTMLCVAVGGRVDRERWRCCAVELLLNALLLSPASTRPGETSWAAEKLRRGSSSGTL</sequence>
<name>A0ACC2F2Z9_DALPE</name>
<evidence type="ECO:0000313" key="1">
    <source>
        <dbReference type="EMBL" id="KAJ7985724.1"/>
    </source>
</evidence>
<proteinExistence type="predicted"/>
<evidence type="ECO:0000313" key="2">
    <source>
        <dbReference type="Proteomes" id="UP001157502"/>
    </source>
</evidence>
<reference evidence="1" key="1">
    <citation type="submission" date="2021-05" db="EMBL/GenBank/DDBJ databases">
        <authorList>
            <person name="Pan Q."/>
            <person name="Jouanno E."/>
            <person name="Zahm M."/>
            <person name="Klopp C."/>
            <person name="Cabau C."/>
            <person name="Louis A."/>
            <person name="Berthelot C."/>
            <person name="Parey E."/>
            <person name="Roest Crollius H."/>
            <person name="Montfort J."/>
            <person name="Robinson-Rechavi M."/>
            <person name="Bouchez O."/>
            <person name="Lampietro C."/>
            <person name="Lopez Roques C."/>
            <person name="Donnadieu C."/>
            <person name="Postlethwait J."/>
            <person name="Bobe J."/>
            <person name="Dillon D."/>
            <person name="Chandos A."/>
            <person name="von Hippel F."/>
            <person name="Guiguen Y."/>
        </authorList>
    </citation>
    <scope>NUCLEOTIDE SEQUENCE</scope>
    <source>
        <strain evidence="1">YG-Jan2019</strain>
    </source>
</reference>
<keyword evidence="2" id="KW-1185">Reference proteome</keyword>
<protein>
    <submittedName>
        <fullName evidence="1">Uncharacterized protein</fullName>
    </submittedName>
</protein>
<dbReference type="Proteomes" id="UP001157502">
    <property type="component" value="Chromosome 35"/>
</dbReference>